<protein>
    <recommendedName>
        <fullName evidence="3">Toxin-antitoxin system, antitoxin component, Xre family</fullName>
    </recommendedName>
</protein>
<gene>
    <name evidence="1" type="ORF">PEPMIC_00710</name>
</gene>
<reference evidence="1 2" key="2">
    <citation type="submission" date="2007-09" db="EMBL/GenBank/DDBJ databases">
        <authorList>
            <person name="Fulton L."/>
            <person name="Clifton S."/>
            <person name="Fulton B."/>
            <person name="Xu J."/>
            <person name="Minx P."/>
            <person name="Pepin K.H."/>
            <person name="Johnson M."/>
            <person name="Thiruvilangam P."/>
            <person name="Bhonagiri V."/>
            <person name="Nash W.E."/>
            <person name="Mardis E.R."/>
            <person name="Wilson R.K."/>
        </authorList>
    </citation>
    <scope>NUCLEOTIDE SEQUENCE [LARGE SCALE GENOMIC DNA]</scope>
    <source>
        <strain evidence="1 2">ATCC 33270</strain>
    </source>
</reference>
<dbReference type="Pfam" id="PF05339">
    <property type="entry name" value="DUF739"/>
    <property type="match status" value="1"/>
</dbReference>
<accession>A8SKK7</accession>
<evidence type="ECO:0008006" key="3">
    <source>
        <dbReference type="Google" id="ProtNLM"/>
    </source>
</evidence>
<proteinExistence type="predicted"/>
<dbReference type="HOGENOM" id="CLU_066192_46_5_9"/>
<dbReference type="InterPro" id="IPR008003">
    <property type="entry name" value="DUF739"/>
</dbReference>
<name>A8SKK7_9FIRM</name>
<reference evidence="1 2" key="1">
    <citation type="submission" date="2007-09" db="EMBL/GenBank/DDBJ databases">
        <title>Draft genome sequence of Peptostreptococcus micros (ATCC 33270).</title>
        <authorList>
            <person name="Sudarsanam P."/>
            <person name="Ley R."/>
            <person name="Guruge J."/>
            <person name="Turnbaugh P.J."/>
            <person name="Mahowald M."/>
            <person name="Liep D."/>
            <person name="Gordon J."/>
        </authorList>
    </citation>
    <scope>NUCLEOTIDE SEQUENCE [LARGE SCALE GENOMIC DNA]</scope>
    <source>
        <strain evidence="1 2">ATCC 33270</strain>
    </source>
</reference>
<dbReference type="EMBL" id="ABEE02000016">
    <property type="protein sequence ID" value="EDP24130.1"/>
    <property type="molecule type" value="Genomic_DNA"/>
</dbReference>
<dbReference type="AlphaFoldDB" id="A8SKK7"/>
<comment type="caution">
    <text evidence="1">The sequence shown here is derived from an EMBL/GenBank/DDBJ whole genome shotgun (WGS) entry which is preliminary data.</text>
</comment>
<evidence type="ECO:0000313" key="1">
    <source>
        <dbReference type="EMBL" id="EDP24130.1"/>
    </source>
</evidence>
<evidence type="ECO:0000313" key="2">
    <source>
        <dbReference type="Proteomes" id="UP000003162"/>
    </source>
</evidence>
<dbReference type="Proteomes" id="UP000003162">
    <property type="component" value="Unassembled WGS sequence"/>
</dbReference>
<organism evidence="1 2">
    <name type="scientific">Parvimonas micra ATCC 33270</name>
    <dbReference type="NCBI Taxonomy" id="411465"/>
    <lineage>
        <taxon>Bacteria</taxon>
        <taxon>Bacillati</taxon>
        <taxon>Bacillota</taxon>
        <taxon>Tissierellia</taxon>
        <taxon>Tissierellales</taxon>
        <taxon>Peptoniphilaceae</taxon>
        <taxon>Parvimonas</taxon>
    </lineage>
</organism>
<sequence>MEIMKIKYDYSKLRGLIIEKFKSLDNFADVLPMGRTTLNNKLQSYNYFTQIEIETICEILQIAKEDRNAIFFTRE</sequence>